<dbReference type="AlphaFoldDB" id="A0A183I402"/>
<dbReference type="EMBL" id="UZAJ01040879">
    <property type="protein sequence ID" value="VDP17173.1"/>
    <property type="molecule type" value="Genomic_DNA"/>
</dbReference>
<proteinExistence type="predicted"/>
<dbReference type="STRING" id="387005.A0A183I402"/>
<evidence type="ECO:0000313" key="3">
    <source>
        <dbReference type="WBParaSite" id="OFLC_0001447201-mRNA-1"/>
    </source>
</evidence>
<organism evidence="3">
    <name type="scientific">Onchocerca flexuosa</name>
    <dbReference type="NCBI Taxonomy" id="387005"/>
    <lineage>
        <taxon>Eukaryota</taxon>
        <taxon>Metazoa</taxon>
        <taxon>Ecdysozoa</taxon>
        <taxon>Nematoda</taxon>
        <taxon>Chromadorea</taxon>
        <taxon>Rhabditida</taxon>
        <taxon>Spirurina</taxon>
        <taxon>Spiruromorpha</taxon>
        <taxon>Filarioidea</taxon>
        <taxon>Onchocercidae</taxon>
        <taxon>Onchocerca</taxon>
    </lineage>
</organism>
<evidence type="ECO:0000313" key="2">
    <source>
        <dbReference type="Proteomes" id="UP000267606"/>
    </source>
</evidence>
<dbReference type="WBParaSite" id="OFLC_0001447201-mRNA-1">
    <property type="protein sequence ID" value="OFLC_0001447201-mRNA-1"/>
    <property type="gene ID" value="OFLC_0001447201"/>
</dbReference>
<reference evidence="1 2" key="2">
    <citation type="submission" date="2018-11" db="EMBL/GenBank/DDBJ databases">
        <authorList>
            <consortium name="Pathogen Informatics"/>
        </authorList>
    </citation>
    <scope>NUCLEOTIDE SEQUENCE [LARGE SCALE GENOMIC DNA]</scope>
</reference>
<reference evidence="3" key="1">
    <citation type="submission" date="2016-06" db="UniProtKB">
        <authorList>
            <consortium name="WormBaseParasite"/>
        </authorList>
    </citation>
    <scope>IDENTIFICATION</scope>
</reference>
<gene>
    <name evidence="1" type="ORF">OFLC_LOCUS14464</name>
</gene>
<keyword evidence="2" id="KW-1185">Reference proteome</keyword>
<accession>A0A183I402</accession>
<sequence>MSSLKALLNSKSFDSVTTSNLEMTNINSRKRGAALEEWLLRKFPELYRKSHDLESTTVAVNDVENQPLTLRTNSYNRISMQHPDSKQDIISSEYYLLPKGDLFALKKEHLSNRVDNGYHKELKSCMDGDLEVEIDKPINLSLS</sequence>
<evidence type="ECO:0000313" key="1">
    <source>
        <dbReference type="EMBL" id="VDP17173.1"/>
    </source>
</evidence>
<protein>
    <submittedName>
        <fullName evidence="3">SHSP domain-containing protein</fullName>
    </submittedName>
</protein>
<name>A0A183I402_9BILA</name>
<dbReference type="Proteomes" id="UP000267606">
    <property type="component" value="Unassembled WGS sequence"/>
</dbReference>